<evidence type="ECO:0000313" key="3">
    <source>
        <dbReference type="Proteomes" id="UP000193920"/>
    </source>
</evidence>
<sequence length="455" mass="53178">MEPITQGTCKDFTFKYYNNYLLKNALRKEGALNENQNNFITSNVQVGIENSKNSKNNNKNVLNYNNNFKYKIYEENLLKEILNNNLNSANIDLNLNQNNQNNLIEESLNNYSLNNHTTDKNPNKIFKNYTENMNNSFSNMDSNQFDISSQNIYKNKIDLNINNFEGCLFNSQDKSITSNNKNFNYLNSEKMYNISDMNEIYKNNFNLYKENQIFTKIYNKENINQFLTEDKVFENSNEDPNSKENLKKIEEQITSLLFSSQKLNNTDNKNSFETDSKELKVILENDNNKNNKMNSVNKNFDKKDNKINKKKSGTSMQLKGKPSLSRLISQLDSMVEKDNNNYNLVNSKSKENNNIPKSTYKSNDGPKCYKHSLNNKKSIEGIHNFNHVKNTLHNKPLYQETIVKSSKSQYINNTKELIQNDYENSELNKSDSNLFIQNNNILNNDNEVRFTEKNI</sequence>
<feature type="region of interest" description="Disordered" evidence="1">
    <location>
        <begin position="345"/>
        <end position="365"/>
    </location>
</feature>
<dbReference type="EMBL" id="MCOG01000103">
    <property type="protein sequence ID" value="ORY47994.1"/>
    <property type="molecule type" value="Genomic_DNA"/>
</dbReference>
<feature type="region of interest" description="Disordered" evidence="1">
    <location>
        <begin position="288"/>
        <end position="320"/>
    </location>
</feature>
<feature type="compositionally biased region" description="Polar residues" evidence="1">
    <location>
        <begin position="345"/>
        <end position="362"/>
    </location>
</feature>
<reference evidence="2 3" key="1">
    <citation type="submission" date="2016-08" db="EMBL/GenBank/DDBJ databases">
        <title>A Parts List for Fungal Cellulosomes Revealed by Comparative Genomics.</title>
        <authorList>
            <consortium name="DOE Joint Genome Institute"/>
            <person name="Haitjema C.H."/>
            <person name="Gilmore S.P."/>
            <person name="Henske J.K."/>
            <person name="Solomon K.V."/>
            <person name="De Groot R."/>
            <person name="Kuo A."/>
            <person name="Mondo S.J."/>
            <person name="Salamov A.A."/>
            <person name="Labutti K."/>
            <person name="Zhao Z."/>
            <person name="Chiniquy J."/>
            <person name="Barry K."/>
            <person name="Brewer H.M."/>
            <person name="Purvine S.O."/>
            <person name="Wright A.T."/>
            <person name="Boxma B."/>
            <person name="Van Alen T."/>
            <person name="Hackstein J.H."/>
            <person name="Baker S.E."/>
            <person name="Grigoriev I.V."/>
            <person name="O'Malley M.A."/>
        </authorList>
    </citation>
    <scope>NUCLEOTIDE SEQUENCE [LARGE SCALE GENOMIC DNA]</scope>
    <source>
        <strain evidence="2 3">G1</strain>
    </source>
</reference>
<protein>
    <submittedName>
        <fullName evidence="2">Uncharacterized protein</fullName>
    </submittedName>
</protein>
<keyword evidence="3" id="KW-1185">Reference proteome</keyword>
<proteinExistence type="predicted"/>
<organism evidence="2 3">
    <name type="scientific">Neocallimastix californiae</name>
    <dbReference type="NCBI Taxonomy" id="1754190"/>
    <lineage>
        <taxon>Eukaryota</taxon>
        <taxon>Fungi</taxon>
        <taxon>Fungi incertae sedis</taxon>
        <taxon>Chytridiomycota</taxon>
        <taxon>Chytridiomycota incertae sedis</taxon>
        <taxon>Neocallimastigomycetes</taxon>
        <taxon>Neocallimastigales</taxon>
        <taxon>Neocallimastigaceae</taxon>
        <taxon>Neocallimastix</taxon>
    </lineage>
</organism>
<evidence type="ECO:0000313" key="2">
    <source>
        <dbReference type="EMBL" id="ORY47994.1"/>
    </source>
</evidence>
<dbReference type="Proteomes" id="UP000193920">
    <property type="component" value="Unassembled WGS sequence"/>
</dbReference>
<name>A0A1Y2CMA0_9FUNG</name>
<gene>
    <name evidence="2" type="ORF">LY90DRAFT_508978</name>
</gene>
<accession>A0A1Y2CMA0</accession>
<evidence type="ECO:0000256" key="1">
    <source>
        <dbReference type="SAM" id="MobiDB-lite"/>
    </source>
</evidence>
<dbReference type="AlphaFoldDB" id="A0A1Y2CMA0"/>
<comment type="caution">
    <text evidence="2">The sequence shown here is derived from an EMBL/GenBank/DDBJ whole genome shotgun (WGS) entry which is preliminary data.</text>
</comment>